<keyword evidence="1" id="KW-0472">Membrane</keyword>
<gene>
    <name evidence="2" type="ORF">Xsto_00822</name>
</gene>
<comment type="caution">
    <text evidence="2">The sequence shown here is derived from an EMBL/GenBank/DDBJ whole genome shotgun (WGS) entry which is preliminary data.</text>
</comment>
<dbReference type="GO" id="GO:0005886">
    <property type="term" value="C:plasma membrane"/>
    <property type="evidence" value="ECO:0007669"/>
    <property type="project" value="TreeGrafter"/>
</dbReference>
<evidence type="ECO:0000313" key="3">
    <source>
        <dbReference type="Proteomes" id="UP000222366"/>
    </source>
</evidence>
<protein>
    <submittedName>
        <fullName evidence="2">Membrane protein</fullName>
    </submittedName>
</protein>
<feature type="transmembrane region" description="Helical" evidence="1">
    <location>
        <begin position="81"/>
        <end position="100"/>
    </location>
</feature>
<organism evidence="2 3">
    <name type="scientific">Xenorhabdus stockiae</name>
    <dbReference type="NCBI Taxonomy" id="351614"/>
    <lineage>
        <taxon>Bacteria</taxon>
        <taxon>Pseudomonadati</taxon>
        <taxon>Pseudomonadota</taxon>
        <taxon>Gammaproteobacteria</taxon>
        <taxon>Enterobacterales</taxon>
        <taxon>Morganellaceae</taxon>
        <taxon>Xenorhabdus</taxon>
    </lineage>
</organism>
<proteinExistence type="predicted"/>
<reference evidence="2 3" key="1">
    <citation type="journal article" date="2017" name="Nat. Microbiol.">
        <title>Natural product diversity associated with the nematode symbionts Photorhabdus and Xenorhabdus.</title>
        <authorList>
            <person name="Tobias N.J."/>
            <person name="Wolff H."/>
            <person name="Djahanschiri B."/>
            <person name="Grundmann F."/>
            <person name="Kronenwerth M."/>
            <person name="Shi Y.M."/>
            <person name="Simonyi S."/>
            <person name="Grun P."/>
            <person name="Shapiro-Ilan D."/>
            <person name="Pidot S.J."/>
            <person name="Stinear T.P."/>
            <person name="Ebersberger I."/>
            <person name="Bode H.B."/>
        </authorList>
    </citation>
    <scope>NUCLEOTIDE SEQUENCE [LARGE SCALE GENOMIC DNA]</scope>
    <source>
        <strain evidence="2 3">DSM 17904</strain>
    </source>
</reference>
<feature type="transmembrane region" description="Helical" evidence="1">
    <location>
        <begin position="24"/>
        <end position="44"/>
    </location>
</feature>
<dbReference type="InterPro" id="IPR008523">
    <property type="entry name" value="DUF805"/>
</dbReference>
<dbReference type="AlphaFoldDB" id="A0A2D0KU15"/>
<name>A0A2D0KU15_9GAMM</name>
<sequence length="117" mass="13380">MNWYVQVLKNYADFSGRARRKEYWMFYFFNMLAFLAVCILGAILGETIGSILVILYALITFIPSLAVTVRRLHDTDRSGWWFLLIFVPIGGIVVFIFTLLEGTEGSNEYGADPKGLR</sequence>
<keyword evidence="1" id="KW-1133">Transmembrane helix</keyword>
<evidence type="ECO:0000313" key="2">
    <source>
        <dbReference type="EMBL" id="PHM66805.1"/>
    </source>
</evidence>
<feature type="transmembrane region" description="Helical" evidence="1">
    <location>
        <begin position="50"/>
        <end position="69"/>
    </location>
</feature>
<keyword evidence="1" id="KW-0812">Transmembrane</keyword>
<accession>A0A2D0KU15</accession>
<dbReference type="PANTHER" id="PTHR34980">
    <property type="entry name" value="INNER MEMBRANE PROTEIN-RELATED-RELATED"/>
    <property type="match status" value="1"/>
</dbReference>
<keyword evidence="3" id="KW-1185">Reference proteome</keyword>
<dbReference type="PANTHER" id="PTHR34980:SF2">
    <property type="entry name" value="INNER MEMBRANE PROTEIN YHAH-RELATED"/>
    <property type="match status" value="1"/>
</dbReference>
<dbReference type="RefSeq" id="WP_099109340.1">
    <property type="nucleotide sequence ID" value="NZ_CAWNRH010000137.1"/>
</dbReference>
<dbReference type="EMBL" id="NJAJ01000006">
    <property type="protein sequence ID" value="PHM66805.1"/>
    <property type="molecule type" value="Genomic_DNA"/>
</dbReference>
<dbReference type="Proteomes" id="UP000222366">
    <property type="component" value="Unassembled WGS sequence"/>
</dbReference>
<evidence type="ECO:0000256" key="1">
    <source>
        <dbReference type="SAM" id="Phobius"/>
    </source>
</evidence>
<dbReference type="Pfam" id="PF05656">
    <property type="entry name" value="DUF805"/>
    <property type="match status" value="1"/>
</dbReference>